<dbReference type="Proteomes" id="UP001221413">
    <property type="component" value="Unassembled WGS sequence"/>
</dbReference>
<name>A0AAD6J4Y9_DREDA</name>
<proteinExistence type="predicted"/>
<feature type="compositionally biased region" description="Low complexity" evidence="1">
    <location>
        <begin position="176"/>
        <end position="211"/>
    </location>
</feature>
<feature type="compositionally biased region" description="Polar residues" evidence="1">
    <location>
        <begin position="166"/>
        <end position="175"/>
    </location>
</feature>
<feature type="region of interest" description="Disordered" evidence="1">
    <location>
        <begin position="164"/>
        <end position="211"/>
    </location>
</feature>
<sequence length="414" mass="42827">MLTPEDASALRKSPLFQDGTARCKAGRLSDQIVYASLALLLSFSKPSAVAQSSTRQRISPRPYIFGPPPSVANMSNANDLEKNAGLPSLADVYGGIEDSGAIGGVSDQSEPIAAPSASSSDPKNPGGSGSWFTKKRIIIIAVVAIIVIAGAVGGAVGGVLSKKNDTASPDASSGQTPGPASGGNSPSSSGSGSNGASPASAGGSTGTVSTVTPNPTATGIIIPSGVTAVAFSGVPTPSVSSQPLAIGSGFPGLEPALQLNAANLVTNADFKQNLSNWENPDGCWDVNRWDERGYVSAWNGEHPGGRACDLAQTMGRGDAIGKDTEYVVSFLYRNSVKESSNNAWFWAYIGDENTVSEVLATNERSPTSEDRWSKAAYKYTVRANKKARIVFKGYNDAGYWEVSEVQMVPLSAVQ</sequence>
<dbReference type="AlphaFoldDB" id="A0AAD6J4Y9"/>
<evidence type="ECO:0000313" key="4">
    <source>
        <dbReference type="Proteomes" id="UP001221413"/>
    </source>
</evidence>
<evidence type="ECO:0000256" key="2">
    <source>
        <dbReference type="SAM" id="Phobius"/>
    </source>
</evidence>
<evidence type="ECO:0000313" key="3">
    <source>
        <dbReference type="EMBL" id="KAJ6263882.1"/>
    </source>
</evidence>
<feature type="compositionally biased region" description="Low complexity" evidence="1">
    <location>
        <begin position="109"/>
        <end position="122"/>
    </location>
</feature>
<feature type="region of interest" description="Disordered" evidence="1">
    <location>
        <begin position="100"/>
        <end position="128"/>
    </location>
</feature>
<evidence type="ECO:0000256" key="1">
    <source>
        <dbReference type="SAM" id="MobiDB-lite"/>
    </source>
</evidence>
<comment type="caution">
    <text evidence="3">The sequence shown here is derived from an EMBL/GenBank/DDBJ whole genome shotgun (WGS) entry which is preliminary data.</text>
</comment>
<accession>A0AAD6J4Y9</accession>
<reference evidence="3" key="1">
    <citation type="submission" date="2023-01" db="EMBL/GenBank/DDBJ databases">
        <title>The chitinases involved in constricting ring structure development in the nematode-trapping fungus Drechslerella dactyloides.</title>
        <authorList>
            <person name="Wang R."/>
            <person name="Zhang L."/>
            <person name="Tang P."/>
            <person name="Li S."/>
            <person name="Liang L."/>
        </authorList>
    </citation>
    <scope>NUCLEOTIDE SEQUENCE</scope>
    <source>
        <strain evidence="3">YMF1.00031</strain>
    </source>
</reference>
<keyword evidence="4" id="KW-1185">Reference proteome</keyword>
<organism evidence="3 4">
    <name type="scientific">Drechslerella dactyloides</name>
    <name type="common">Nematode-trapping fungus</name>
    <name type="synonym">Arthrobotrys dactyloides</name>
    <dbReference type="NCBI Taxonomy" id="74499"/>
    <lineage>
        <taxon>Eukaryota</taxon>
        <taxon>Fungi</taxon>
        <taxon>Dikarya</taxon>
        <taxon>Ascomycota</taxon>
        <taxon>Pezizomycotina</taxon>
        <taxon>Orbiliomycetes</taxon>
        <taxon>Orbiliales</taxon>
        <taxon>Orbiliaceae</taxon>
        <taxon>Drechslerella</taxon>
    </lineage>
</organism>
<dbReference type="Gene3D" id="2.60.120.260">
    <property type="entry name" value="Galactose-binding domain-like"/>
    <property type="match status" value="1"/>
</dbReference>
<keyword evidence="2" id="KW-0812">Transmembrane</keyword>
<feature type="transmembrane region" description="Helical" evidence="2">
    <location>
        <begin position="137"/>
        <end position="160"/>
    </location>
</feature>
<gene>
    <name evidence="3" type="ORF">Dda_0019</name>
</gene>
<keyword evidence="2" id="KW-0472">Membrane</keyword>
<keyword evidence="2" id="KW-1133">Transmembrane helix</keyword>
<protein>
    <submittedName>
        <fullName evidence="3">Uncharacterized protein</fullName>
    </submittedName>
</protein>
<dbReference type="EMBL" id="JAQGDS010000001">
    <property type="protein sequence ID" value="KAJ6263882.1"/>
    <property type="molecule type" value="Genomic_DNA"/>
</dbReference>